<feature type="domain" description="Myb-like DNA-binding" evidence="2">
    <location>
        <begin position="8"/>
        <end position="54"/>
    </location>
</feature>
<evidence type="ECO:0000313" key="3">
    <source>
        <dbReference type="EMBL" id="KAK8129690.1"/>
    </source>
</evidence>
<sequence length="225" mass="23876">MAPQDVESQFRFLISCIKHSNNGRVNFEEVRKECGVISKGAAAKRFERLLKANGISHGLVGNVKDETKQETKEEEVDDPSAPGITPKRGRPTKKRKLQQVIVNADDDDEPVKGEVKSEDAIHVKSELGNHHGGYVHLPMMTAPARLYGPSPDHLGDAHVGDAHVGDANDDDDIVIVGAFENASAGTGDVEPNNGKSSGPDGGEDAASDKGSVAANNGNDSADYCL</sequence>
<name>A0AAW0R7B8_9PEZI</name>
<protein>
    <recommendedName>
        <fullName evidence="2">Myb-like DNA-binding domain-containing protein</fullName>
    </recommendedName>
</protein>
<comment type="caution">
    <text evidence="3">The sequence shown here is derived from an EMBL/GenBank/DDBJ whole genome shotgun (WGS) entry which is preliminary data.</text>
</comment>
<dbReference type="Pfam" id="PF22980">
    <property type="entry name" value="Myb_DNA-bind_8"/>
    <property type="match status" value="1"/>
</dbReference>
<feature type="region of interest" description="Disordered" evidence="1">
    <location>
        <begin position="175"/>
        <end position="225"/>
    </location>
</feature>
<reference evidence="3 4" key="1">
    <citation type="submission" date="2023-01" db="EMBL/GenBank/DDBJ databases">
        <title>Analysis of 21 Apiospora genomes using comparative genomics revels a genus with tremendous synthesis potential of carbohydrate active enzymes and secondary metabolites.</title>
        <authorList>
            <person name="Sorensen T."/>
        </authorList>
    </citation>
    <scope>NUCLEOTIDE SEQUENCE [LARGE SCALE GENOMIC DNA]</scope>
    <source>
        <strain evidence="3 4">CBS 117206</strain>
    </source>
</reference>
<organism evidence="3 4">
    <name type="scientific">Apiospora kogelbergensis</name>
    <dbReference type="NCBI Taxonomy" id="1337665"/>
    <lineage>
        <taxon>Eukaryota</taxon>
        <taxon>Fungi</taxon>
        <taxon>Dikarya</taxon>
        <taxon>Ascomycota</taxon>
        <taxon>Pezizomycotina</taxon>
        <taxon>Sordariomycetes</taxon>
        <taxon>Xylariomycetidae</taxon>
        <taxon>Amphisphaeriales</taxon>
        <taxon>Apiosporaceae</taxon>
        <taxon>Apiospora</taxon>
    </lineage>
</organism>
<dbReference type="AlphaFoldDB" id="A0AAW0R7B8"/>
<evidence type="ECO:0000313" key="4">
    <source>
        <dbReference type="Proteomes" id="UP001392437"/>
    </source>
</evidence>
<dbReference type="Proteomes" id="UP001392437">
    <property type="component" value="Unassembled WGS sequence"/>
</dbReference>
<proteinExistence type="predicted"/>
<feature type="region of interest" description="Disordered" evidence="1">
    <location>
        <begin position="61"/>
        <end position="95"/>
    </location>
</feature>
<dbReference type="InterPro" id="IPR054505">
    <property type="entry name" value="Myb_DNA-bind_8"/>
</dbReference>
<gene>
    <name evidence="3" type="ORF">PG999_002070</name>
</gene>
<evidence type="ECO:0000256" key="1">
    <source>
        <dbReference type="SAM" id="MobiDB-lite"/>
    </source>
</evidence>
<keyword evidence="4" id="KW-1185">Reference proteome</keyword>
<evidence type="ECO:0000259" key="2">
    <source>
        <dbReference type="Pfam" id="PF22980"/>
    </source>
</evidence>
<accession>A0AAW0R7B8</accession>
<dbReference type="EMBL" id="JAQQWP010000002">
    <property type="protein sequence ID" value="KAK8129690.1"/>
    <property type="molecule type" value="Genomic_DNA"/>
</dbReference>